<protein>
    <submittedName>
        <fullName evidence="3">VPLPA-CTERM protein sorting domain-containing protein</fullName>
    </submittedName>
</protein>
<reference evidence="3 4" key="1">
    <citation type="submission" date="2016-10" db="EMBL/GenBank/DDBJ databases">
        <authorList>
            <person name="de Groot N.N."/>
        </authorList>
    </citation>
    <scope>NUCLEOTIDE SEQUENCE [LARGE SCALE GENOMIC DNA]</scope>
    <source>
        <strain evidence="3 4">CGMCC 1.11030</strain>
    </source>
</reference>
<accession>A0A1I3IK94</accession>
<evidence type="ECO:0000313" key="4">
    <source>
        <dbReference type="Proteomes" id="UP000199377"/>
    </source>
</evidence>
<feature type="chain" id="PRO_5011784815" evidence="2">
    <location>
        <begin position="27"/>
        <end position="304"/>
    </location>
</feature>
<evidence type="ECO:0000256" key="1">
    <source>
        <dbReference type="SAM" id="Phobius"/>
    </source>
</evidence>
<keyword evidence="1" id="KW-0472">Membrane</keyword>
<dbReference type="EMBL" id="FOQH01000007">
    <property type="protein sequence ID" value="SFI48310.1"/>
    <property type="molecule type" value="Genomic_DNA"/>
</dbReference>
<proteinExistence type="predicted"/>
<feature type="signal peptide" evidence="2">
    <location>
        <begin position="1"/>
        <end position="26"/>
    </location>
</feature>
<dbReference type="AlphaFoldDB" id="A0A1I3IK94"/>
<name>A0A1I3IK94_9RHOB</name>
<dbReference type="STRING" id="1114924.SAMN05216258_107101"/>
<keyword evidence="4" id="KW-1185">Reference proteome</keyword>
<keyword evidence="1" id="KW-0812">Transmembrane</keyword>
<evidence type="ECO:0000313" key="3">
    <source>
        <dbReference type="EMBL" id="SFI48310.1"/>
    </source>
</evidence>
<sequence>MRSQNVGIVGLALVGVAAFAPHQASANAFYAVDVDTSTSAYLYHSNEAPVTSGSITVQNFAPGVPQGGFYTDSGGGVSTFSENADSVSSPGTSVTAEHDVLLQGVATGAGANARAWYAYNTRTTLQTISDATTLGTLVTITGLTEATDLSLLMTLDYLLATADSGGSTTWADMYWTVTYSTKPSGNVNWGAWQPSCSGGSSYFCGQTPFGDENYAAHQGPYVVGGAFGSTVVSGTDEYDITTTLAAGTDYRFRLALSVRGIADSVNSGIAPDPFASAVPLPAALPMLGAAMAGLGLFAARRRKS</sequence>
<gene>
    <name evidence="3" type="ORF">SAMN05216258_107101</name>
</gene>
<feature type="transmembrane region" description="Helical" evidence="1">
    <location>
        <begin position="280"/>
        <end position="299"/>
    </location>
</feature>
<keyword evidence="1" id="KW-1133">Transmembrane helix</keyword>
<dbReference type="Proteomes" id="UP000199377">
    <property type="component" value="Unassembled WGS sequence"/>
</dbReference>
<evidence type="ECO:0000256" key="2">
    <source>
        <dbReference type="SAM" id="SignalP"/>
    </source>
</evidence>
<organism evidence="3 4">
    <name type="scientific">Albimonas pacifica</name>
    <dbReference type="NCBI Taxonomy" id="1114924"/>
    <lineage>
        <taxon>Bacteria</taxon>
        <taxon>Pseudomonadati</taxon>
        <taxon>Pseudomonadota</taxon>
        <taxon>Alphaproteobacteria</taxon>
        <taxon>Rhodobacterales</taxon>
        <taxon>Paracoccaceae</taxon>
        <taxon>Albimonas</taxon>
    </lineage>
</organism>
<keyword evidence="2" id="KW-0732">Signal</keyword>